<protein>
    <recommendedName>
        <fullName evidence="3">Nuclease SbcCD subunit C</fullName>
    </recommendedName>
</protein>
<accession>A0A4R1PZX4</accession>
<dbReference type="GO" id="GO:0016887">
    <property type="term" value="F:ATP hydrolysis activity"/>
    <property type="evidence" value="ECO:0007669"/>
    <property type="project" value="InterPro"/>
</dbReference>
<feature type="coiled-coil region" evidence="4">
    <location>
        <begin position="661"/>
        <end position="695"/>
    </location>
</feature>
<keyword evidence="7" id="KW-0269">Exonuclease</keyword>
<reference evidence="7 8" key="1">
    <citation type="submission" date="2019-03" db="EMBL/GenBank/DDBJ databases">
        <title>Genomic Encyclopedia of Type Strains, Phase IV (KMG-IV): sequencing the most valuable type-strain genomes for metagenomic binning, comparative biology and taxonomic classification.</title>
        <authorList>
            <person name="Goeker M."/>
        </authorList>
    </citation>
    <scope>NUCLEOTIDE SEQUENCE [LARGE SCALE GENOMIC DNA]</scope>
    <source>
        <strain evidence="7 8">DSM 15969</strain>
    </source>
</reference>
<name>A0A4R1PZX4_9FIRM</name>
<keyword evidence="4" id="KW-0175">Coiled coil</keyword>
<evidence type="ECO:0000313" key="8">
    <source>
        <dbReference type="Proteomes" id="UP000295063"/>
    </source>
</evidence>
<dbReference type="Pfam" id="PF13558">
    <property type="entry name" value="SbcC_Walker_B"/>
    <property type="match status" value="1"/>
</dbReference>
<evidence type="ECO:0000256" key="4">
    <source>
        <dbReference type="SAM" id="Coils"/>
    </source>
</evidence>
<evidence type="ECO:0000256" key="5">
    <source>
        <dbReference type="SAM" id="MobiDB-lite"/>
    </source>
</evidence>
<comment type="caution">
    <text evidence="7">The sequence shown here is derived from an EMBL/GenBank/DDBJ whole genome shotgun (WGS) entry which is preliminary data.</text>
</comment>
<dbReference type="EMBL" id="SLUI01000003">
    <property type="protein sequence ID" value="TCL38613.1"/>
    <property type="molecule type" value="Genomic_DNA"/>
</dbReference>
<dbReference type="AlphaFoldDB" id="A0A4R1PZX4"/>
<feature type="coiled-coil region" evidence="4">
    <location>
        <begin position="222"/>
        <end position="337"/>
    </location>
</feature>
<gene>
    <name evidence="7" type="ORF">EV210_10385</name>
</gene>
<feature type="coiled-coil region" evidence="4">
    <location>
        <begin position="447"/>
        <end position="481"/>
    </location>
</feature>
<dbReference type="RefSeq" id="WP_132076647.1">
    <property type="nucleotide sequence ID" value="NZ_SLUI01000003.1"/>
</dbReference>
<organism evidence="7 8">
    <name type="scientific">Anaerospora hongkongensis</name>
    <dbReference type="NCBI Taxonomy" id="244830"/>
    <lineage>
        <taxon>Bacteria</taxon>
        <taxon>Bacillati</taxon>
        <taxon>Bacillota</taxon>
        <taxon>Negativicutes</taxon>
        <taxon>Selenomonadales</taxon>
        <taxon>Sporomusaceae</taxon>
        <taxon>Anaerospora</taxon>
    </lineage>
</organism>
<dbReference type="GO" id="GO:0004527">
    <property type="term" value="F:exonuclease activity"/>
    <property type="evidence" value="ECO:0007669"/>
    <property type="project" value="UniProtKB-KW"/>
</dbReference>
<sequence length="1015" mass="113125">MRPLKITMTAFGPYAARQEVDFAKLKGRNFFLIHGPTGAGKTTILDAMCYALYGATSGNQRTGETMRSDYAGPDLPTEVIFDFAIGERLYRVSRRPRQEVLKDRGKGTKVDNGSAALYRLDENRQETALLADRHVTEEIEKLLGFKGDQFRQVVLLPQGDFRKLLLAGSKERQDIMQMLFRTELYRSIEEKLRDKYGLLREQGQQLLSRIQYVLSSAQAVNREELVQHLAGNRQELERAQANTGLAKQQLERAQAALTQGRLDQERLTERQAAEDKLKQEEQLIPIVEQKRRELGKAKLAAGLLDLEAHLRQLEEEVKTQEQKIAEQRGKAADAKNAYDGALRLLHEENQREGQRKAAAAQKIYLESLLDKAAALSAAFRQAEVSEQAAAAAQKSHLETAAQLTVLERRLDEAGVQYELSQTEAAQMGGRKAELEKRLRLRDERYRLEDNRLKAKQNSEQLKKLEAAYEQKQEQYLGARTMLANLQHAWQQGQAAILAAALTEEQPCPVCGSTSHPEKARPSGSLPTQEDMKAQQERCDKVGVEKDSLFQAVHACRAEGNALQQLIAAAEQELNMLAAEPVASFEQAVVAAESDYRRSEQAAKQAIVIKTQLETLTEELKRLTELGKQSQERHHQAVSREQADKAVVKERLAALPPEYRDEKNVTAARQAAEKELHELEKRLVHAQQAAEHASNSVASADATLKNLIEYCAAQKEKGTVTRQQFAERMTQAGFTALEEYLSARKTPATIAELEKRIADFDLRLAAAKERCRRAAANAAAVAIPDVPVLEAQLTACNEQYGAVISRSNQLGELVKQQEKWLTELQQLDAEQNRVHGNYQIMASLFEIASGKDTGVTFERFVLGALLDEVALAANARLKSMSRNRYILQRKTSRDDKRTLSGLDLEVYDNYTGFARQANTLSGGETFLASLSLALGLADVVQAYAGGIHLDTIFVDEGFGTLDPETLDFAIKALLELQQGGRLVGIISHVPELKERIDARLEISLTGRGSRAEFKVG</sequence>
<dbReference type="PANTHER" id="PTHR32114">
    <property type="entry name" value="ABC TRANSPORTER ABCH.3"/>
    <property type="match status" value="1"/>
</dbReference>
<evidence type="ECO:0000256" key="3">
    <source>
        <dbReference type="ARBA" id="ARBA00013368"/>
    </source>
</evidence>
<comment type="subunit">
    <text evidence="2">Heterodimer of SbcC and SbcD.</text>
</comment>
<keyword evidence="7" id="KW-0378">Hydrolase</keyword>
<feature type="coiled-coil region" evidence="4">
    <location>
        <begin position="605"/>
        <end position="632"/>
    </location>
</feature>
<dbReference type="SUPFAM" id="SSF52540">
    <property type="entry name" value="P-loop containing nucleoside triphosphate hydrolases"/>
    <property type="match status" value="1"/>
</dbReference>
<feature type="domain" description="Rad50/SbcC-type AAA" evidence="6">
    <location>
        <begin position="5"/>
        <end position="217"/>
    </location>
</feature>
<evidence type="ECO:0000259" key="6">
    <source>
        <dbReference type="Pfam" id="PF13476"/>
    </source>
</evidence>
<dbReference type="Pfam" id="PF13476">
    <property type="entry name" value="AAA_23"/>
    <property type="match status" value="1"/>
</dbReference>
<dbReference type="InterPro" id="IPR038729">
    <property type="entry name" value="Rad50/SbcC_AAA"/>
</dbReference>
<comment type="similarity">
    <text evidence="1">Belongs to the SMC family. SbcC subfamily.</text>
</comment>
<feature type="region of interest" description="Disordered" evidence="5">
    <location>
        <begin position="509"/>
        <end position="529"/>
    </location>
</feature>
<keyword evidence="8" id="KW-1185">Reference proteome</keyword>
<evidence type="ECO:0000313" key="7">
    <source>
        <dbReference type="EMBL" id="TCL38613.1"/>
    </source>
</evidence>
<evidence type="ECO:0000256" key="1">
    <source>
        <dbReference type="ARBA" id="ARBA00006930"/>
    </source>
</evidence>
<dbReference type="GO" id="GO:0006302">
    <property type="term" value="P:double-strand break repair"/>
    <property type="evidence" value="ECO:0007669"/>
    <property type="project" value="InterPro"/>
</dbReference>
<evidence type="ECO:0000256" key="2">
    <source>
        <dbReference type="ARBA" id="ARBA00011322"/>
    </source>
</evidence>
<dbReference type="InterPro" id="IPR027417">
    <property type="entry name" value="P-loop_NTPase"/>
</dbReference>
<dbReference type="Proteomes" id="UP000295063">
    <property type="component" value="Unassembled WGS sequence"/>
</dbReference>
<dbReference type="PANTHER" id="PTHR32114:SF2">
    <property type="entry name" value="ABC TRANSPORTER ABCH.3"/>
    <property type="match status" value="1"/>
</dbReference>
<dbReference type="Gene3D" id="3.40.50.300">
    <property type="entry name" value="P-loop containing nucleotide triphosphate hydrolases"/>
    <property type="match status" value="2"/>
</dbReference>
<proteinExistence type="inferred from homology"/>
<keyword evidence="7" id="KW-0540">Nuclease</keyword>
<dbReference type="OrthoDB" id="9795626at2"/>